<feature type="transmembrane region" description="Helical" evidence="1">
    <location>
        <begin position="36"/>
        <end position="59"/>
    </location>
</feature>
<sequence>MATRTAGARSRVPDPSPLFWMTKAASTALGEAVSDFSIHVLPPVVAVLLGFAAFVAALLFQLTRGRYLPGVYWLAVAMVGVFGTMAADVAHVVIGLPYAVSALVYGVALAAVFFAWWRVERTLSVHAITTTRREIFYWAAVVGTFALGTAVGDLLAVGLGLGYLGSVLVFAVLIAIPALGYRFLKFGPVFAFWFAYVLTRPLGASVADWLGKPVAEGGAGVGSGWVAAGFALVMVAFVLVERFAPARERAPGLVGEV</sequence>
<keyword evidence="1" id="KW-0812">Transmembrane</keyword>
<feature type="transmembrane region" description="Helical" evidence="1">
    <location>
        <begin position="136"/>
        <end position="157"/>
    </location>
</feature>
<keyword evidence="1" id="KW-1133">Transmembrane helix</keyword>
<protein>
    <recommendedName>
        <fullName evidence="4">Membrane-anchored protein</fullName>
    </recommendedName>
</protein>
<keyword evidence="1" id="KW-0472">Membrane</keyword>
<evidence type="ECO:0000313" key="3">
    <source>
        <dbReference type="Proteomes" id="UP001610861"/>
    </source>
</evidence>
<name>A0ABW7QCJ1_9MICO</name>
<evidence type="ECO:0000313" key="2">
    <source>
        <dbReference type="EMBL" id="MFH8251932.1"/>
    </source>
</evidence>
<reference evidence="2 3" key="1">
    <citation type="submission" date="2024-09" db="EMBL/GenBank/DDBJ databases">
        <authorList>
            <person name="Pan X."/>
        </authorList>
    </citation>
    <scope>NUCLEOTIDE SEQUENCE [LARGE SCALE GENOMIC DNA]</scope>
    <source>
        <strain evidence="2 3">B2969</strain>
    </source>
</reference>
<feature type="transmembrane region" description="Helical" evidence="1">
    <location>
        <begin position="71"/>
        <end position="90"/>
    </location>
</feature>
<keyword evidence="3" id="KW-1185">Reference proteome</keyword>
<dbReference type="RefSeq" id="WP_397557379.1">
    <property type="nucleotide sequence ID" value="NZ_JBIQWL010000006.1"/>
</dbReference>
<proteinExistence type="predicted"/>
<evidence type="ECO:0000256" key="1">
    <source>
        <dbReference type="SAM" id="Phobius"/>
    </source>
</evidence>
<evidence type="ECO:0008006" key="4">
    <source>
        <dbReference type="Google" id="ProtNLM"/>
    </source>
</evidence>
<feature type="transmembrane region" description="Helical" evidence="1">
    <location>
        <begin position="163"/>
        <end position="184"/>
    </location>
</feature>
<organism evidence="2 3">
    <name type="scientific">Microbacterium alkaliflavum</name>
    <dbReference type="NCBI Taxonomy" id="3248839"/>
    <lineage>
        <taxon>Bacteria</taxon>
        <taxon>Bacillati</taxon>
        <taxon>Actinomycetota</taxon>
        <taxon>Actinomycetes</taxon>
        <taxon>Micrococcales</taxon>
        <taxon>Microbacteriaceae</taxon>
        <taxon>Microbacterium</taxon>
    </lineage>
</organism>
<dbReference type="InterPro" id="IPR007136">
    <property type="entry name" value="DUF347"/>
</dbReference>
<dbReference type="Pfam" id="PF03988">
    <property type="entry name" value="DUF347"/>
    <property type="match status" value="4"/>
</dbReference>
<feature type="transmembrane region" description="Helical" evidence="1">
    <location>
        <begin position="191"/>
        <end position="210"/>
    </location>
</feature>
<accession>A0ABW7QCJ1</accession>
<feature type="transmembrane region" description="Helical" evidence="1">
    <location>
        <begin position="222"/>
        <end position="240"/>
    </location>
</feature>
<comment type="caution">
    <text evidence="2">The sequence shown here is derived from an EMBL/GenBank/DDBJ whole genome shotgun (WGS) entry which is preliminary data.</text>
</comment>
<gene>
    <name evidence="2" type="ORF">ACH3VR_16325</name>
</gene>
<dbReference type="Proteomes" id="UP001610861">
    <property type="component" value="Unassembled WGS sequence"/>
</dbReference>
<dbReference type="EMBL" id="JBIQWL010000006">
    <property type="protein sequence ID" value="MFH8251932.1"/>
    <property type="molecule type" value="Genomic_DNA"/>
</dbReference>
<feature type="transmembrane region" description="Helical" evidence="1">
    <location>
        <begin position="96"/>
        <end position="116"/>
    </location>
</feature>